<dbReference type="AlphaFoldDB" id="A0A444GLK6"/>
<protein>
    <recommendedName>
        <fullName evidence="2">Baseplate structural protein Gp10 C-terminal domain-containing protein</fullName>
    </recommendedName>
</protein>
<feature type="region of interest" description="Disordered" evidence="1">
    <location>
        <begin position="231"/>
        <end position="272"/>
    </location>
</feature>
<name>A0A444GLK6_9FLAO</name>
<reference evidence="3 4" key="1">
    <citation type="submission" date="2019-01" db="EMBL/GenBank/DDBJ databases">
        <title>Flavobacterium sp. nov.,isolated from freshwater.</title>
        <authorList>
            <person name="Zhang R."/>
            <person name="Du Z.-J."/>
        </authorList>
    </citation>
    <scope>NUCLEOTIDE SEQUENCE [LARGE SCALE GENOMIC DNA]</scope>
    <source>
        <strain evidence="3 4">1E403</strain>
    </source>
</reference>
<organism evidence="3 4">
    <name type="scientific">Flavobacterium cerinum</name>
    <dbReference type="NCBI Taxonomy" id="2502784"/>
    <lineage>
        <taxon>Bacteria</taxon>
        <taxon>Pseudomonadati</taxon>
        <taxon>Bacteroidota</taxon>
        <taxon>Flavobacteriia</taxon>
        <taxon>Flavobacteriales</taxon>
        <taxon>Flavobacteriaceae</taxon>
        <taxon>Flavobacterium</taxon>
    </lineage>
</organism>
<accession>A0A444GLK6</accession>
<dbReference type="EMBL" id="SBII01000016">
    <property type="protein sequence ID" value="RWW91872.1"/>
    <property type="molecule type" value="Genomic_DNA"/>
</dbReference>
<comment type="caution">
    <text evidence="3">The sequence shown here is derived from an EMBL/GenBank/DDBJ whole genome shotgun (WGS) entry which is preliminary data.</text>
</comment>
<sequence length="285" mass="30616">MDVLQFLQTGGWPLKADRLQELQGALSIMQSFGYLAGNFSIISGCEKVGTSTTNGVVFFNGELFNFVGGVTGTNVKIIEQTISKEFKNGELKPVLIKRHVTFASGLGSVTWASFKKPMSILELQSRILPPKTNPQIYTGLVANIPAGWQLCDGTNGTPNLKGMFLVGYNPTDTDYNAIGKTGGSKQVQLSEPHMPAHYHVGTTIASGEHKHTGMVLKGSNSDNGDAGQYVITSGAEPNGNQPNSGETSWAGNHSHNFNTDSTGGNQPHENRPPYYTVAYIMYTGL</sequence>
<evidence type="ECO:0000256" key="1">
    <source>
        <dbReference type="SAM" id="MobiDB-lite"/>
    </source>
</evidence>
<dbReference type="Pfam" id="PF21939">
    <property type="entry name" value="Gp10_C"/>
    <property type="match status" value="1"/>
</dbReference>
<evidence type="ECO:0000313" key="3">
    <source>
        <dbReference type="EMBL" id="RWW91872.1"/>
    </source>
</evidence>
<dbReference type="Proteomes" id="UP000287527">
    <property type="component" value="Unassembled WGS sequence"/>
</dbReference>
<proteinExistence type="predicted"/>
<dbReference type="SUPFAM" id="SSF88874">
    <property type="entry name" value="Receptor-binding domain of short tail fibre protein gp12"/>
    <property type="match status" value="1"/>
</dbReference>
<gene>
    <name evidence="3" type="ORF">EPI11_17675</name>
</gene>
<feature type="domain" description="Baseplate structural protein Gp10 C-terminal" evidence="2">
    <location>
        <begin position="161"/>
        <end position="278"/>
    </location>
</feature>
<dbReference type="OrthoDB" id="9113831at2"/>
<dbReference type="InterPro" id="IPR053827">
    <property type="entry name" value="Gp10_C"/>
</dbReference>
<dbReference type="CDD" id="cd22641">
    <property type="entry name" value="C24-like"/>
    <property type="match status" value="1"/>
</dbReference>
<evidence type="ECO:0000259" key="2">
    <source>
        <dbReference type="Pfam" id="PF21939"/>
    </source>
</evidence>
<dbReference type="RefSeq" id="WP_128391324.1">
    <property type="nucleotide sequence ID" value="NZ_SBII01000016.1"/>
</dbReference>
<keyword evidence="4" id="KW-1185">Reference proteome</keyword>
<feature type="compositionally biased region" description="Polar residues" evidence="1">
    <location>
        <begin position="238"/>
        <end position="267"/>
    </location>
</feature>
<evidence type="ECO:0000313" key="4">
    <source>
        <dbReference type="Proteomes" id="UP000287527"/>
    </source>
</evidence>